<reference evidence="1 2" key="1">
    <citation type="journal article" date="2018" name="J. Microbiol.">
        <title>Baekduia soli gen. nov., sp. nov., a novel bacterium isolated from the soil of Baekdu Mountain and proposal of a novel family name, Baekduiaceae fam. nov.</title>
        <authorList>
            <person name="An D.S."/>
            <person name="Siddiqi M.Z."/>
            <person name="Kim K.H."/>
            <person name="Yu H.S."/>
            <person name="Im W.T."/>
        </authorList>
    </citation>
    <scope>NUCLEOTIDE SEQUENCE [LARGE SCALE GENOMIC DNA]</scope>
    <source>
        <strain evidence="1 2">BR7-21</strain>
    </source>
</reference>
<sequence>MRAPVRSEPEVVRLTVAHERRDVGADDVIVAGPLRDPGTWQERGVLEPLRRELDVPVVHLASQR</sequence>
<evidence type="ECO:0000313" key="2">
    <source>
        <dbReference type="Proteomes" id="UP000321805"/>
    </source>
</evidence>
<keyword evidence="2" id="KW-1185">Reference proteome</keyword>
<evidence type="ECO:0000313" key="1">
    <source>
        <dbReference type="EMBL" id="QEC48306.1"/>
    </source>
</evidence>
<dbReference type="EMBL" id="CP042430">
    <property type="protein sequence ID" value="QEC48306.1"/>
    <property type="molecule type" value="Genomic_DNA"/>
</dbReference>
<protein>
    <submittedName>
        <fullName evidence="1">Uncharacterized protein</fullName>
    </submittedName>
</protein>
<gene>
    <name evidence="1" type="ORF">FSW04_12505</name>
</gene>
<dbReference type="AlphaFoldDB" id="A0A5B8U5A8"/>
<dbReference type="KEGG" id="bsol:FSW04_12505"/>
<dbReference type="RefSeq" id="WP_146919698.1">
    <property type="nucleotide sequence ID" value="NZ_CP042430.1"/>
</dbReference>
<proteinExistence type="predicted"/>
<accession>A0A5B8U5A8</accession>
<dbReference type="Proteomes" id="UP000321805">
    <property type="component" value="Chromosome"/>
</dbReference>
<organism evidence="1 2">
    <name type="scientific">Baekduia soli</name>
    <dbReference type="NCBI Taxonomy" id="496014"/>
    <lineage>
        <taxon>Bacteria</taxon>
        <taxon>Bacillati</taxon>
        <taxon>Actinomycetota</taxon>
        <taxon>Thermoleophilia</taxon>
        <taxon>Solirubrobacterales</taxon>
        <taxon>Baekduiaceae</taxon>
        <taxon>Baekduia</taxon>
    </lineage>
</organism>
<name>A0A5B8U5A8_9ACTN</name>